<evidence type="ECO:0000256" key="4">
    <source>
        <dbReference type="ARBA" id="ARBA00022801"/>
    </source>
</evidence>
<evidence type="ECO:0000313" key="12">
    <source>
        <dbReference type="Proteomes" id="UP000607559"/>
    </source>
</evidence>
<feature type="active site" description="Proton donor" evidence="8">
    <location>
        <position position="18"/>
    </location>
</feature>
<organism evidence="11 12">
    <name type="scientific">Puia dinghuensis</name>
    <dbReference type="NCBI Taxonomy" id="1792502"/>
    <lineage>
        <taxon>Bacteria</taxon>
        <taxon>Pseudomonadati</taxon>
        <taxon>Bacteroidota</taxon>
        <taxon>Chitinophagia</taxon>
        <taxon>Chitinophagales</taxon>
        <taxon>Chitinophagaceae</taxon>
        <taxon>Puia</taxon>
    </lineage>
</organism>
<dbReference type="Gene3D" id="3.40.50.1000">
    <property type="entry name" value="HAD superfamily/HAD-like"/>
    <property type="match status" value="1"/>
</dbReference>
<dbReference type="NCBIfam" id="TIGR01662">
    <property type="entry name" value="HAD-SF-IIIA"/>
    <property type="match status" value="1"/>
</dbReference>
<dbReference type="EC" id="3.1.3.-" evidence="7"/>
<feature type="site" description="Contributes to substrate recognition" evidence="9">
    <location>
        <position position="109"/>
    </location>
</feature>
<keyword evidence="2 7" id="KW-0963">Cytoplasm</keyword>
<evidence type="ECO:0000256" key="1">
    <source>
        <dbReference type="ARBA" id="ARBA00004496"/>
    </source>
</evidence>
<keyword evidence="12" id="KW-1185">Reference proteome</keyword>
<evidence type="ECO:0000256" key="5">
    <source>
        <dbReference type="ARBA" id="ARBA00023277"/>
    </source>
</evidence>
<evidence type="ECO:0000256" key="8">
    <source>
        <dbReference type="PIRSR" id="PIRSR004682-1"/>
    </source>
</evidence>
<keyword evidence="4 7" id="KW-0378">Hydrolase</keyword>
<comment type="caution">
    <text evidence="11">The sequence shown here is derived from an EMBL/GenBank/DDBJ whole genome shotgun (WGS) entry which is preliminary data.</text>
</comment>
<keyword evidence="5 7" id="KW-0119">Carbohydrate metabolism</keyword>
<keyword evidence="3 10" id="KW-0479">Metal-binding</keyword>
<comment type="cofactor">
    <cofactor evidence="10">
        <name>Mg(2+)</name>
        <dbReference type="ChEBI" id="CHEBI:18420"/>
    </cofactor>
</comment>
<dbReference type="EMBL" id="BMJC01000001">
    <property type="protein sequence ID" value="GGA85955.1"/>
    <property type="molecule type" value="Genomic_DNA"/>
</dbReference>
<feature type="binding site" evidence="10">
    <location>
        <position position="16"/>
    </location>
    <ligand>
        <name>Mg(2+)</name>
        <dbReference type="ChEBI" id="CHEBI:18420"/>
    </ligand>
</feature>
<dbReference type="PIRSF" id="PIRSF004682">
    <property type="entry name" value="GmhB"/>
    <property type="match status" value="1"/>
</dbReference>
<feature type="active site" description="Nucleophile" evidence="8">
    <location>
        <position position="16"/>
    </location>
</feature>
<dbReference type="GO" id="GO:0016791">
    <property type="term" value="F:phosphatase activity"/>
    <property type="evidence" value="ECO:0007669"/>
    <property type="project" value="InterPro"/>
</dbReference>
<evidence type="ECO:0000256" key="9">
    <source>
        <dbReference type="PIRSR" id="PIRSR004682-3"/>
    </source>
</evidence>
<protein>
    <recommendedName>
        <fullName evidence="6 7">D,D-heptose 1,7-bisphosphate phosphatase</fullName>
        <ecNumber evidence="7">3.1.3.-</ecNumber>
    </recommendedName>
</protein>
<proteinExistence type="inferred from homology"/>
<feature type="site" description="Stabilizes the phosphoryl group" evidence="9">
    <location>
        <position position="60"/>
    </location>
</feature>
<dbReference type="Proteomes" id="UP000607559">
    <property type="component" value="Unassembled WGS sequence"/>
</dbReference>
<feature type="site" description="Contributes to substrate recognition" evidence="9">
    <location>
        <position position="110"/>
    </location>
</feature>
<dbReference type="PANTHER" id="PTHR42891:SF1">
    <property type="entry name" value="D-GLYCERO-BETA-D-MANNO-HEPTOSE-1,7-BISPHOSPHATE 7-PHOSPHATASE"/>
    <property type="match status" value="1"/>
</dbReference>
<dbReference type="GO" id="GO:0005737">
    <property type="term" value="C:cytoplasm"/>
    <property type="evidence" value="ECO:0007669"/>
    <property type="project" value="UniProtKB-SubCell"/>
</dbReference>
<comment type="subcellular location">
    <subcellularLocation>
        <location evidence="1 7">Cytoplasm</location>
    </subcellularLocation>
</comment>
<dbReference type="PANTHER" id="PTHR42891">
    <property type="entry name" value="D-GLYCERO-BETA-D-MANNO-HEPTOSE-1,7-BISPHOSPHATE 7-PHOSPHATASE"/>
    <property type="match status" value="1"/>
</dbReference>
<dbReference type="NCBIfam" id="TIGR01656">
    <property type="entry name" value="Histidinol-ppas"/>
    <property type="match status" value="1"/>
</dbReference>
<evidence type="ECO:0000256" key="10">
    <source>
        <dbReference type="PIRSR" id="PIRSR004682-4"/>
    </source>
</evidence>
<dbReference type="SUPFAM" id="SSF56784">
    <property type="entry name" value="HAD-like"/>
    <property type="match status" value="1"/>
</dbReference>
<evidence type="ECO:0000256" key="2">
    <source>
        <dbReference type="ARBA" id="ARBA00022490"/>
    </source>
</evidence>
<reference evidence="11" key="1">
    <citation type="journal article" date="2014" name="Int. J. Syst. Evol. Microbiol.">
        <title>Complete genome sequence of Corynebacterium casei LMG S-19264T (=DSM 44701T), isolated from a smear-ripened cheese.</title>
        <authorList>
            <consortium name="US DOE Joint Genome Institute (JGI-PGF)"/>
            <person name="Walter F."/>
            <person name="Albersmeier A."/>
            <person name="Kalinowski J."/>
            <person name="Ruckert C."/>
        </authorList>
    </citation>
    <scope>NUCLEOTIDE SEQUENCE</scope>
    <source>
        <strain evidence="11">CGMCC 1.15448</strain>
    </source>
</reference>
<dbReference type="InterPro" id="IPR006549">
    <property type="entry name" value="HAD-SF_hydro_IIIA"/>
</dbReference>
<keyword evidence="10" id="KW-0460">Magnesium</keyword>
<feature type="binding site" evidence="10">
    <location>
        <position position="18"/>
    </location>
    <ligand>
        <name>Mg(2+)</name>
        <dbReference type="ChEBI" id="CHEBI:18420"/>
    </ligand>
</feature>
<dbReference type="InterPro" id="IPR006543">
    <property type="entry name" value="Histidinol-phos"/>
</dbReference>
<dbReference type="Pfam" id="PF13242">
    <property type="entry name" value="Hydrolase_like"/>
    <property type="match status" value="1"/>
</dbReference>
<name>A0A8J2U8C0_9BACT</name>
<dbReference type="AlphaFoldDB" id="A0A8J2U8C0"/>
<gene>
    <name evidence="11" type="primary">gmhB</name>
    <name evidence="11" type="ORF">GCM10011511_06270</name>
</gene>
<evidence type="ECO:0000256" key="3">
    <source>
        <dbReference type="ARBA" id="ARBA00022723"/>
    </source>
</evidence>
<comment type="similarity">
    <text evidence="7">Belongs to the gmhB family.</text>
</comment>
<dbReference type="InterPro" id="IPR004446">
    <property type="entry name" value="Heptose_bisP_phosphatase"/>
</dbReference>
<dbReference type="GO" id="GO:0005975">
    <property type="term" value="P:carbohydrate metabolic process"/>
    <property type="evidence" value="ECO:0007669"/>
    <property type="project" value="InterPro"/>
</dbReference>
<evidence type="ECO:0000256" key="7">
    <source>
        <dbReference type="PIRNR" id="PIRNR004682"/>
    </source>
</evidence>
<evidence type="ECO:0000313" key="11">
    <source>
        <dbReference type="EMBL" id="GGA85955.1"/>
    </source>
</evidence>
<dbReference type="GO" id="GO:0046872">
    <property type="term" value="F:metal ion binding"/>
    <property type="evidence" value="ECO:0007669"/>
    <property type="project" value="UniProtKB-KW"/>
</dbReference>
<reference evidence="11" key="2">
    <citation type="submission" date="2020-09" db="EMBL/GenBank/DDBJ databases">
        <authorList>
            <person name="Sun Q."/>
            <person name="Zhou Y."/>
        </authorList>
    </citation>
    <scope>NUCLEOTIDE SEQUENCE</scope>
    <source>
        <strain evidence="11">CGMCC 1.15448</strain>
    </source>
</reference>
<dbReference type="RefSeq" id="WP_188928458.1">
    <property type="nucleotide sequence ID" value="NZ_BMJC01000001.1"/>
</dbReference>
<dbReference type="InterPro" id="IPR023214">
    <property type="entry name" value="HAD_sf"/>
</dbReference>
<evidence type="ECO:0000256" key="6">
    <source>
        <dbReference type="ARBA" id="ARBA00031828"/>
    </source>
</evidence>
<sequence>MIPFQQIDASWTLFLDRDGVINIEKENSYIFHYGEFVFYEGVPEALRRCAAVFGHIVIVTNQRGVGKGMMTAGDLQDIHEKMVAEIELAGGRISRIYYADSLDDAHPLRKPQPGMAHAAQRDLPGVDFARSIMVGNNLSDMEFGRNAGMYTAFLTTTSPEQPLPHPAIDMAFPSLADFAKHL</sequence>
<dbReference type="InterPro" id="IPR036412">
    <property type="entry name" value="HAD-like_sf"/>
</dbReference>
<accession>A0A8J2U8C0</accession>